<dbReference type="InterPro" id="IPR011009">
    <property type="entry name" value="Kinase-like_dom_sf"/>
</dbReference>
<comment type="caution">
    <text evidence="9">The sequence shown here is derived from an EMBL/GenBank/DDBJ whole genome shotgun (WGS) entry which is preliminary data.</text>
</comment>
<dbReference type="Gene3D" id="1.10.510.10">
    <property type="entry name" value="Transferase(Phosphotransferase) domain 1"/>
    <property type="match status" value="1"/>
</dbReference>
<dbReference type="Gene3D" id="3.30.200.20">
    <property type="entry name" value="Phosphorylase Kinase, domain 1"/>
    <property type="match status" value="1"/>
</dbReference>
<dbReference type="Proteomes" id="UP000192319">
    <property type="component" value="Unassembled WGS sequence"/>
</dbReference>
<proteinExistence type="predicted"/>
<dbReference type="SMART" id="SM00220">
    <property type="entry name" value="S_TKc"/>
    <property type="match status" value="1"/>
</dbReference>
<evidence type="ECO:0000256" key="2">
    <source>
        <dbReference type="ARBA" id="ARBA00022527"/>
    </source>
</evidence>
<evidence type="ECO:0000256" key="4">
    <source>
        <dbReference type="ARBA" id="ARBA00022741"/>
    </source>
</evidence>
<dbReference type="EMBL" id="MVHD01000033">
    <property type="protein sequence ID" value="OQZ89398.1"/>
    <property type="molecule type" value="Genomic_DNA"/>
</dbReference>
<keyword evidence="11" id="KW-1185">Reference proteome</keyword>
<gene>
    <name evidence="10" type="ORF">BST11_17625</name>
    <name evidence="9" type="ORF">H7K38_12860</name>
</gene>
<dbReference type="EC" id="2.7.11.1" evidence="1"/>
<evidence type="ECO:0000313" key="9">
    <source>
        <dbReference type="EMBL" id="MCV7379538.1"/>
    </source>
</evidence>
<evidence type="ECO:0000259" key="8">
    <source>
        <dbReference type="PROSITE" id="PS50011"/>
    </source>
</evidence>
<feature type="domain" description="Protein kinase" evidence="8">
    <location>
        <begin position="12"/>
        <end position="271"/>
    </location>
</feature>
<dbReference type="CDD" id="cd14014">
    <property type="entry name" value="STKc_PknB_like"/>
    <property type="match status" value="1"/>
</dbReference>
<dbReference type="EMBL" id="JACKVH010000012">
    <property type="protein sequence ID" value="MCV7379538.1"/>
    <property type="molecule type" value="Genomic_DNA"/>
</dbReference>
<dbReference type="GO" id="GO:0005524">
    <property type="term" value="F:ATP binding"/>
    <property type="evidence" value="ECO:0007669"/>
    <property type="project" value="UniProtKB-KW"/>
</dbReference>
<dbReference type="AlphaFoldDB" id="A0AA42BZ77"/>
<evidence type="ECO:0000313" key="10">
    <source>
        <dbReference type="EMBL" id="OQZ89398.1"/>
    </source>
</evidence>
<accession>A0AA42BZ77</accession>
<evidence type="ECO:0000313" key="12">
    <source>
        <dbReference type="Proteomes" id="UP001141650"/>
    </source>
</evidence>
<keyword evidence="5 9" id="KW-0418">Kinase</keyword>
<evidence type="ECO:0000313" key="11">
    <source>
        <dbReference type="Proteomes" id="UP000192319"/>
    </source>
</evidence>
<dbReference type="SUPFAM" id="SSF56112">
    <property type="entry name" value="Protein kinase-like (PK-like)"/>
    <property type="match status" value="1"/>
</dbReference>
<evidence type="ECO:0000256" key="1">
    <source>
        <dbReference type="ARBA" id="ARBA00012513"/>
    </source>
</evidence>
<evidence type="ECO:0000256" key="5">
    <source>
        <dbReference type="ARBA" id="ARBA00022777"/>
    </source>
</evidence>
<dbReference type="RefSeq" id="WP_142276413.1">
    <property type="nucleotide sequence ID" value="NZ_MVHD01000033.1"/>
</dbReference>
<dbReference type="Proteomes" id="UP001141650">
    <property type="component" value="Unassembled WGS sequence"/>
</dbReference>
<dbReference type="PROSITE" id="PS50011">
    <property type="entry name" value="PROTEIN_KINASE_DOM"/>
    <property type="match status" value="1"/>
</dbReference>
<keyword evidence="4" id="KW-0547">Nucleotide-binding</keyword>
<dbReference type="PANTHER" id="PTHR43289:SF6">
    <property type="entry name" value="SERINE_THREONINE-PROTEIN KINASE NEKL-3"/>
    <property type="match status" value="1"/>
</dbReference>
<keyword evidence="3" id="KW-0808">Transferase</keyword>
<reference evidence="9" key="2">
    <citation type="submission" date="2020-07" db="EMBL/GenBank/DDBJ databases">
        <authorList>
            <person name="Pettersson B.M.F."/>
            <person name="Behra P.R.K."/>
            <person name="Ramesh M."/>
            <person name="Das S."/>
            <person name="Dasgupta S."/>
            <person name="Kirsebom L.A."/>
        </authorList>
    </citation>
    <scope>NUCLEOTIDE SEQUENCE</scope>
    <source>
        <strain evidence="9">CCUG 55640</strain>
    </source>
</reference>
<reference evidence="10 11" key="1">
    <citation type="submission" date="2017-02" db="EMBL/GenBank/DDBJ databases">
        <title>The new phylogeny of genus Mycobacterium.</title>
        <authorList>
            <person name="Tortoli E."/>
            <person name="Trovato A."/>
            <person name="Cirillo D.M."/>
        </authorList>
    </citation>
    <scope>NUCLEOTIDE SEQUENCE [LARGE SCALE GENOMIC DNA]</scope>
    <source>
        <strain evidence="10 11">DSM 45230</strain>
    </source>
</reference>
<sequence>MALVSGATFAGYVVARRLGTGPTGVVYLVQDPRSSRWQALKVLSAAMSKDGEFRRRFRAETPFATSLYHPNIVGVRERGEFESRLYSVTEYVEGSDAARLAADRFPAVAPVGEVADLVTAVAGALDHAHDHGLLHRGVKPANILVTGRGEGEQRILLTDFGAGRPPGAAGYAAPEQLTGAPIDGRADQYALAATAFYLLSGALPDPGARLGDWRPELARLDGVFSRALAEDPAQRFGSCREFAEAASQLAGIAVNTDRGPQAAPVVDYPAYAWPESHGVSAPPPMGARPPPMGARPPVVVTPGRRRPRRVVVGAAATVLAAGLLAVGFVVGRYAETGTDIGAVPARPAASPRATPATPALAPPTPLDGTYRLEVRRTKQTFNDRPHPQRPDAMTWWAFRSSCAPGRCTAVGALLDEADLTRAKSPGGGPIVLDYRDGRWVSRTEATMFPCVGPDGAVATQATTQALSLRLRDDGALLGELTVTVHSNECQQLGAVLRTPVLAARTGEVPAGVTVPLPR</sequence>
<feature type="region of interest" description="Disordered" evidence="7">
    <location>
        <begin position="345"/>
        <end position="367"/>
    </location>
</feature>
<evidence type="ECO:0000256" key="3">
    <source>
        <dbReference type="ARBA" id="ARBA00022679"/>
    </source>
</evidence>
<feature type="compositionally biased region" description="Low complexity" evidence="7">
    <location>
        <begin position="345"/>
        <end position="359"/>
    </location>
</feature>
<evidence type="ECO:0000256" key="6">
    <source>
        <dbReference type="ARBA" id="ARBA00022840"/>
    </source>
</evidence>
<name>A0AA42BZ77_9MYCO</name>
<evidence type="ECO:0000256" key="7">
    <source>
        <dbReference type="SAM" id="MobiDB-lite"/>
    </source>
</evidence>
<dbReference type="InterPro" id="IPR000719">
    <property type="entry name" value="Prot_kinase_dom"/>
</dbReference>
<keyword evidence="6" id="KW-0067">ATP-binding</keyword>
<dbReference type="Pfam" id="PF00069">
    <property type="entry name" value="Pkinase"/>
    <property type="match status" value="1"/>
</dbReference>
<dbReference type="GO" id="GO:0004674">
    <property type="term" value="F:protein serine/threonine kinase activity"/>
    <property type="evidence" value="ECO:0007669"/>
    <property type="project" value="UniProtKB-KW"/>
</dbReference>
<reference evidence="9" key="3">
    <citation type="journal article" date="2022" name="BMC Genomics">
        <title>Comparative genome analysis of mycobacteria focusing on tRNA and non-coding RNA.</title>
        <authorList>
            <person name="Behra P.R.K."/>
            <person name="Pettersson B.M.F."/>
            <person name="Ramesh M."/>
            <person name="Das S."/>
            <person name="Dasgupta S."/>
            <person name="Kirsebom L.A."/>
        </authorList>
    </citation>
    <scope>NUCLEOTIDE SEQUENCE</scope>
    <source>
        <strain evidence="9">CCUG 55640</strain>
    </source>
</reference>
<dbReference type="PANTHER" id="PTHR43289">
    <property type="entry name" value="MITOGEN-ACTIVATED PROTEIN KINASE KINASE KINASE 20-RELATED"/>
    <property type="match status" value="1"/>
</dbReference>
<keyword evidence="2 9" id="KW-0723">Serine/threonine-protein kinase</keyword>
<protein>
    <recommendedName>
        <fullName evidence="1">non-specific serine/threonine protein kinase</fullName>
        <ecNumber evidence="1">2.7.11.1</ecNumber>
    </recommendedName>
</protein>
<organism evidence="9 12">
    <name type="scientific">Mycobacterium alsense</name>
    <dbReference type="NCBI Taxonomy" id="324058"/>
    <lineage>
        <taxon>Bacteria</taxon>
        <taxon>Bacillati</taxon>
        <taxon>Actinomycetota</taxon>
        <taxon>Actinomycetes</taxon>
        <taxon>Mycobacteriales</taxon>
        <taxon>Mycobacteriaceae</taxon>
        <taxon>Mycobacterium</taxon>
    </lineage>
</organism>